<dbReference type="Proteomes" id="UP001209540">
    <property type="component" value="Unassembled WGS sequence"/>
</dbReference>
<reference evidence="1" key="1">
    <citation type="journal article" date="2022" name="IScience">
        <title>Evolution of zygomycete secretomes and the origins of terrestrial fungal ecologies.</title>
        <authorList>
            <person name="Chang Y."/>
            <person name="Wang Y."/>
            <person name="Mondo S."/>
            <person name="Ahrendt S."/>
            <person name="Andreopoulos W."/>
            <person name="Barry K."/>
            <person name="Beard J."/>
            <person name="Benny G.L."/>
            <person name="Blankenship S."/>
            <person name="Bonito G."/>
            <person name="Cuomo C."/>
            <person name="Desiro A."/>
            <person name="Gervers K.A."/>
            <person name="Hundley H."/>
            <person name="Kuo A."/>
            <person name="LaButti K."/>
            <person name="Lang B.F."/>
            <person name="Lipzen A."/>
            <person name="O'Donnell K."/>
            <person name="Pangilinan J."/>
            <person name="Reynolds N."/>
            <person name="Sandor L."/>
            <person name="Smith M.E."/>
            <person name="Tsang A."/>
            <person name="Grigoriev I.V."/>
            <person name="Stajich J.E."/>
            <person name="Spatafora J.W."/>
        </authorList>
    </citation>
    <scope>NUCLEOTIDE SEQUENCE</scope>
    <source>
        <strain evidence="1">RSA 2281</strain>
    </source>
</reference>
<evidence type="ECO:0000313" key="2">
    <source>
        <dbReference type="Proteomes" id="UP001209540"/>
    </source>
</evidence>
<feature type="non-terminal residue" evidence="1">
    <location>
        <position position="1"/>
    </location>
</feature>
<keyword evidence="2" id="KW-1185">Reference proteome</keyword>
<proteinExistence type="predicted"/>
<organism evidence="1 2">
    <name type="scientific">Phascolomyces articulosus</name>
    <dbReference type="NCBI Taxonomy" id="60185"/>
    <lineage>
        <taxon>Eukaryota</taxon>
        <taxon>Fungi</taxon>
        <taxon>Fungi incertae sedis</taxon>
        <taxon>Mucoromycota</taxon>
        <taxon>Mucoromycotina</taxon>
        <taxon>Mucoromycetes</taxon>
        <taxon>Mucorales</taxon>
        <taxon>Lichtheimiaceae</taxon>
        <taxon>Phascolomyces</taxon>
    </lineage>
</organism>
<protein>
    <submittedName>
        <fullName evidence="1">Uncharacterized protein</fullName>
    </submittedName>
</protein>
<comment type="caution">
    <text evidence="1">The sequence shown here is derived from an EMBL/GenBank/DDBJ whole genome shotgun (WGS) entry which is preliminary data.</text>
</comment>
<name>A0AAD5K5D6_9FUNG</name>
<evidence type="ECO:0000313" key="1">
    <source>
        <dbReference type="EMBL" id="KAI9270455.1"/>
    </source>
</evidence>
<sequence>NEKKKMFDNAEELYKIKKIYPDSGLIICIATNNANVISSLNRKFESSVDMVDHLLQTAKD</sequence>
<dbReference type="EMBL" id="JAIXMP010000007">
    <property type="protein sequence ID" value="KAI9270455.1"/>
    <property type="molecule type" value="Genomic_DNA"/>
</dbReference>
<reference evidence="1" key="2">
    <citation type="submission" date="2023-02" db="EMBL/GenBank/DDBJ databases">
        <authorList>
            <consortium name="DOE Joint Genome Institute"/>
            <person name="Mondo S.J."/>
            <person name="Chang Y."/>
            <person name="Wang Y."/>
            <person name="Ahrendt S."/>
            <person name="Andreopoulos W."/>
            <person name="Barry K."/>
            <person name="Beard J."/>
            <person name="Benny G.L."/>
            <person name="Blankenship S."/>
            <person name="Bonito G."/>
            <person name="Cuomo C."/>
            <person name="Desiro A."/>
            <person name="Gervers K.A."/>
            <person name="Hundley H."/>
            <person name="Kuo A."/>
            <person name="LaButti K."/>
            <person name="Lang B.F."/>
            <person name="Lipzen A."/>
            <person name="O'Donnell K."/>
            <person name="Pangilinan J."/>
            <person name="Reynolds N."/>
            <person name="Sandor L."/>
            <person name="Smith M.W."/>
            <person name="Tsang A."/>
            <person name="Grigoriev I.V."/>
            <person name="Stajich J.E."/>
            <person name="Spatafora J.W."/>
        </authorList>
    </citation>
    <scope>NUCLEOTIDE SEQUENCE</scope>
    <source>
        <strain evidence="1">RSA 2281</strain>
    </source>
</reference>
<dbReference type="AlphaFoldDB" id="A0AAD5K5D6"/>
<accession>A0AAD5K5D6</accession>
<gene>
    <name evidence="1" type="ORF">BDA99DRAFT_434490</name>
</gene>